<name>A0ABW2Y352_9BIFI</name>
<reference evidence="4" key="1">
    <citation type="journal article" date="2019" name="Int. J. Syst. Evol. Microbiol.">
        <title>The Global Catalogue of Microorganisms (GCM) 10K type strain sequencing project: providing services to taxonomists for standard genome sequencing and annotation.</title>
        <authorList>
            <consortium name="The Broad Institute Genomics Platform"/>
            <consortium name="The Broad Institute Genome Sequencing Center for Infectious Disease"/>
            <person name="Wu L."/>
            <person name="Ma J."/>
        </authorList>
    </citation>
    <scope>NUCLEOTIDE SEQUENCE [LARGE SCALE GENOMIC DNA]</scope>
    <source>
        <strain evidence="4">CCM 8604</strain>
    </source>
</reference>
<feature type="compositionally biased region" description="Low complexity" evidence="1">
    <location>
        <begin position="140"/>
        <end position="185"/>
    </location>
</feature>
<evidence type="ECO:0000313" key="3">
    <source>
        <dbReference type="EMBL" id="MFD0704223.1"/>
    </source>
</evidence>
<feature type="compositionally biased region" description="Polar residues" evidence="1">
    <location>
        <begin position="1"/>
        <end position="25"/>
    </location>
</feature>
<keyword evidence="4" id="KW-1185">Reference proteome</keyword>
<sequence length="240" mass="25502">MTTTTNSNSYSEFNSSQAHDVQTEMSHNHGVEQRNTVADNTQTQAFQDFGFSSNPQETFTSQVPPIQSADIPQYTPVSPQTQASAMPVSTSGTSQPSATADLSKSQRKKTIMSVAAGFIGAAILITPTTWMIASQSAHNSNSLSSQNFQGGPSMGSMNGQNNSNSMNGAPNSSNNSNNSNNNSNGSNGGQMGQMGQPGQRGNSDSDSSNDIPTQATRVTRTRTVQTRILTTLRHRARTFL</sequence>
<feature type="compositionally biased region" description="Low complexity" evidence="1">
    <location>
        <begin position="213"/>
        <end position="222"/>
    </location>
</feature>
<evidence type="ECO:0000256" key="1">
    <source>
        <dbReference type="SAM" id="MobiDB-lite"/>
    </source>
</evidence>
<protein>
    <recommendedName>
        <fullName evidence="5">Ethanolamine utilization protein EutL</fullName>
    </recommendedName>
</protein>
<comment type="caution">
    <text evidence="3">The sequence shown here is derived from an EMBL/GenBank/DDBJ whole genome shotgun (WGS) entry which is preliminary data.</text>
</comment>
<feature type="region of interest" description="Disordered" evidence="1">
    <location>
        <begin position="140"/>
        <end position="222"/>
    </location>
</feature>
<proteinExistence type="predicted"/>
<feature type="compositionally biased region" description="Low complexity" evidence="1">
    <location>
        <begin position="193"/>
        <end position="202"/>
    </location>
</feature>
<dbReference type="EMBL" id="JBHTHQ010000005">
    <property type="protein sequence ID" value="MFD0704223.1"/>
    <property type="molecule type" value="Genomic_DNA"/>
</dbReference>
<dbReference type="RefSeq" id="WP_377937552.1">
    <property type="nucleotide sequence ID" value="NZ_JBHTHQ010000005.1"/>
</dbReference>
<feature type="region of interest" description="Disordered" evidence="1">
    <location>
        <begin position="1"/>
        <end position="106"/>
    </location>
</feature>
<accession>A0ABW2Y352</accession>
<feature type="compositionally biased region" description="Polar residues" evidence="1">
    <location>
        <begin position="75"/>
        <end position="103"/>
    </location>
</feature>
<feature type="compositionally biased region" description="Polar residues" evidence="1">
    <location>
        <begin position="33"/>
        <end position="65"/>
    </location>
</feature>
<evidence type="ECO:0000256" key="2">
    <source>
        <dbReference type="SAM" id="Phobius"/>
    </source>
</evidence>
<organism evidence="3 4">
    <name type="scientific">Alloscardovia venturai</name>
    <dbReference type="NCBI Taxonomy" id="1769421"/>
    <lineage>
        <taxon>Bacteria</taxon>
        <taxon>Bacillati</taxon>
        <taxon>Actinomycetota</taxon>
        <taxon>Actinomycetes</taxon>
        <taxon>Bifidobacteriales</taxon>
        <taxon>Bifidobacteriaceae</taxon>
        <taxon>Alloscardovia</taxon>
    </lineage>
</organism>
<keyword evidence="2" id="KW-0812">Transmembrane</keyword>
<keyword evidence="2" id="KW-1133">Transmembrane helix</keyword>
<gene>
    <name evidence="3" type="ORF">ACFQY8_00425</name>
</gene>
<feature type="transmembrane region" description="Helical" evidence="2">
    <location>
        <begin position="111"/>
        <end position="133"/>
    </location>
</feature>
<evidence type="ECO:0008006" key="5">
    <source>
        <dbReference type="Google" id="ProtNLM"/>
    </source>
</evidence>
<keyword evidence="2" id="KW-0472">Membrane</keyword>
<dbReference type="Proteomes" id="UP001597036">
    <property type="component" value="Unassembled WGS sequence"/>
</dbReference>
<evidence type="ECO:0000313" key="4">
    <source>
        <dbReference type="Proteomes" id="UP001597036"/>
    </source>
</evidence>